<dbReference type="GO" id="GO:0016020">
    <property type="term" value="C:membrane"/>
    <property type="evidence" value="ECO:0007669"/>
    <property type="project" value="GOC"/>
</dbReference>
<dbReference type="SUPFAM" id="SSF56219">
    <property type="entry name" value="DNase I-like"/>
    <property type="match status" value="1"/>
</dbReference>
<accession>A0A078RZW4</accession>
<dbReference type="Gene3D" id="3.60.10.10">
    <property type="entry name" value="Endonuclease/exonuclease/phosphatase"/>
    <property type="match status" value="1"/>
</dbReference>
<evidence type="ECO:0000259" key="2">
    <source>
        <dbReference type="Pfam" id="PF03372"/>
    </source>
</evidence>
<dbReference type="CDD" id="cd09084">
    <property type="entry name" value="EEP-2"/>
    <property type="match status" value="1"/>
</dbReference>
<gene>
    <name evidence="3" type="ORF">M094_1016</name>
</gene>
<name>A0A078RZW4_BACUN</name>
<keyword evidence="3" id="KW-0255">Endonuclease</keyword>
<dbReference type="PANTHER" id="PTHR14859:SF15">
    <property type="entry name" value="ENDONUCLEASE_EXONUCLEASE_PHOSPHATASE DOMAIN-CONTAINING PROTEIN"/>
    <property type="match status" value="1"/>
</dbReference>
<dbReference type="GO" id="GO:0004527">
    <property type="term" value="F:exonuclease activity"/>
    <property type="evidence" value="ECO:0007669"/>
    <property type="project" value="UniProtKB-KW"/>
</dbReference>
<sequence length="361" mass="40852">MGKSAVKGLFYICLIAATFVLATITIMAAFSGNVAPVDSVIMPLLGLAVPVLLIVNLITALCWALARKRWALVPLVAFFCNWGYLTSVFQLHLPKDKTPAGKYLKIATYNIHNFGGEITGYSCKEIARYMQQEGVDVLCFQEFGDNSDFPTDSIRRVLSHWSHALIPSEDSVKGVLPIAVFSRYPLANHRFITYQHSSNCSMMCDVVMGTDTIRLINNHLQTTSVSQKRRKWERELATDDPRREVQAAKDAAGTLHENFMKRATQTYVISHYAKTSPYPVLLCGDFNSIPSSYTYHHLRKTLKDGFRTAGNGYMYTYRYAKRMLRIDYIFHSPSLKGIEYYSPDLDLCSDHNPVIMEVEIQ</sequence>
<feature type="transmembrane region" description="Helical" evidence="1">
    <location>
        <begin position="42"/>
        <end position="65"/>
    </location>
</feature>
<keyword evidence="1" id="KW-0812">Transmembrane</keyword>
<dbReference type="GO" id="GO:0004519">
    <property type="term" value="F:endonuclease activity"/>
    <property type="evidence" value="ECO:0007669"/>
    <property type="project" value="UniProtKB-KW"/>
</dbReference>
<evidence type="ECO:0000256" key="1">
    <source>
        <dbReference type="SAM" id="Phobius"/>
    </source>
</evidence>
<feature type="transmembrane region" description="Helical" evidence="1">
    <location>
        <begin position="9"/>
        <end position="30"/>
    </location>
</feature>
<keyword evidence="1" id="KW-1133">Transmembrane helix</keyword>
<keyword evidence="1" id="KW-0472">Membrane</keyword>
<dbReference type="PANTHER" id="PTHR14859">
    <property type="entry name" value="CALCOFLUOR WHITE HYPERSENSITIVE PROTEIN PRECURSOR"/>
    <property type="match status" value="1"/>
</dbReference>
<evidence type="ECO:0000313" key="3">
    <source>
        <dbReference type="EMBL" id="KDS50888.1"/>
    </source>
</evidence>
<dbReference type="InterPro" id="IPR036691">
    <property type="entry name" value="Endo/exonu/phosph_ase_sf"/>
</dbReference>
<keyword evidence="3" id="KW-0540">Nuclease</keyword>
<comment type="caution">
    <text evidence="3">The sequence shown here is derived from an EMBL/GenBank/DDBJ whole genome shotgun (WGS) entry which is preliminary data.</text>
</comment>
<organism evidence="3 4">
    <name type="scientific">Bacteroides uniformis str. 3978 T3 ii</name>
    <dbReference type="NCBI Taxonomy" id="1339349"/>
    <lineage>
        <taxon>Bacteria</taxon>
        <taxon>Pseudomonadati</taxon>
        <taxon>Bacteroidota</taxon>
        <taxon>Bacteroidia</taxon>
        <taxon>Bacteroidales</taxon>
        <taxon>Bacteroidaceae</taxon>
        <taxon>Bacteroides</taxon>
    </lineage>
</organism>
<dbReference type="EMBL" id="JNHN01000173">
    <property type="protein sequence ID" value="KDS50888.1"/>
    <property type="molecule type" value="Genomic_DNA"/>
</dbReference>
<dbReference type="Pfam" id="PF03372">
    <property type="entry name" value="Exo_endo_phos"/>
    <property type="match status" value="1"/>
</dbReference>
<proteinExistence type="predicted"/>
<evidence type="ECO:0000313" key="4">
    <source>
        <dbReference type="Proteomes" id="UP000028013"/>
    </source>
</evidence>
<reference evidence="3 4" key="1">
    <citation type="submission" date="2014-04" db="EMBL/GenBank/DDBJ databases">
        <authorList>
            <person name="Sears C."/>
            <person name="Carroll K."/>
            <person name="Sack B.R."/>
            <person name="Qadri F."/>
            <person name="Myers L.L."/>
            <person name="Chung G.-T."/>
            <person name="Escheverria P."/>
            <person name="Fraser C.M."/>
            <person name="Sadzewicz L."/>
            <person name="Shefchek K.A."/>
            <person name="Tallon L."/>
            <person name="Das S.P."/>
            <person name="Daugherty S."/>
            <person name="Mongodin E.F."/>
        </authorList>
    </citation>
    <scope>NUCLEOTIDE SEQUENCE [LARGE SCALE GENOMIC DNA]</scope>
    <source>
        <strain evidence="3 4">3978 T3 ii</strain>
    </source>
</reference>
<dbReference type="AlphaFoldDB" id="A0A078RZW4"/>
<dbReference type="RefSeq" id="WP_039162501.1">
    <property type="nucleotide sequence ID" value="NZ_JNHN01000173.1"/>
</dbReference>
<keyword evidence="3" id="KW-0269">Exonuclease</keyword>
<dbReference type="GO" id="GO:0006506">
    <property type="term" value="P:GPI anchor biosynthetic process"/>
    <property type="evidence" value="ECO:0007669"/>
    <property type="project" value="TreeGrafter"/>
</dbReference>
<feature type="domain" description="Endonuclease/exonuclease/phosphatase" evidence="2">
    <location>
        <begin position="107"/>
        <end position="351"/>
    </location>
</feature>
<protein>
    <submittedName>
        <fullName evidence="3">Endonuclease/Exonuclease/phosphatase family protein</fullName>
    </submittedName>
</protein>
<dbReference type="InterPro" id="IPR005135">
    <property type="entry name" value="Endo/exonuclease/phosphatase"/>
</dbReference>
<dbReference type="InterPro" id="IPR051916">
    <property type="entry name" value="GPI-anchor_lipid_remodeler"/>
</dbReference>
<dbReference type="Proteomes" id="UP000028013">
    <property type="component" value="Unassembled WGS sequence"/>
</dbReference>
<feature type="transmembrane region" description="Helical" evidence="1">
    <location>
        <begin position="72"/>
        <end position="93"/>
    </location>
</feature>
<keyword evidence="3" id="KW-0378">Hydrolase</keyword>
<dbReference type="PATRIC" id="fig|1339349.3.peg.2209"/>